<evidence type="ECO:0000256" key="1">
    <source>
        <dbReference type="SAM" id="SignalP"/>
    </source>
</evidence>
<evidence type="ECO:0000313" key="2">
    <source>
        <dbReference type="EMBL" id="GGF88465.1"/>
    </source>
</evidence>
<name>A0A917CJJ9_9GAMM</name>
<keyword evidence="1" id="KW-0732">Signal</keyword>
<dbReference type="PROSITE" id="PS51257">
    <property type="entry name" value="PROKAR_LIPOPROTEIN"/>
    <property type="match status" value="1"/>
</dbReference>
<dbReference type="EMBL" id="BMEO01000002">
    <property type="protein sequence ID" value="GGF88465.1"/>
    <property type="molecule type" value="Genomic_DNA"/>
</dbReference>
<proteinExistence type="predicted"/>
<feature type="signal peptide" evidence="1">
    <location>
        <begin position="1"/>
        <end position="17"/>
    </location>
</feature>
<dbReference type="RefSeq" id="WP_188364293.1">
    <property type="nucleotide sequence ID" value="NZ_BAABJF010000032.1"/>
</dbReference>
<dbReference type="AlphaFoldDB" id="A0A917CJJ9"/>
<comment type="caution">
    <text evidence="2">The sequence shown here is derived from an EMBL/GenBank/DDBJ whole genome shotgun (WGS) entry which is preliminary data.</text>
</comment>
<evidence type="ECO:0000313" key="3">
    <source>
        <dbReference type="Proteomes" id="UP000605253"/>
    </source>
</evidence>
<dbReference type="Proteomes" id="UP000605253">
    <property type="component" value="Unassembled WGS sequence"/>
</dbReference>
<sequence>MRQLVLLIIIFALVACAAAPNKPDYNPLVNALISQDRSAIIVARDTLSMSVKNDNIINLYLLMIDNNPSAVVANSKILIENYHQYSFYQQQILKPILLWAYLHPIYRRETARDIRILQREELLVAPSNIDFAQCVDEQPMCANLMRGRLKTISSTHEINQRLTEMANNDPCINLTEKNLAGEFANQCLANRKGDLKINLLSPPKFIADQWLAILEDRQAFE</sequence>
<reference evidence="2" key="2">
    <citation type="submission" date="2020-09" db="EMBL/GenBank/DDBJ databases">
        <authorList>
            <person name="Sun Q."/>
            <person name="Zhou Y."/>
        </authorList>
    </citation>
    <scope>NUCLEOTIDE SEQUENCE</scope>
    <source>
        <strain evidence="2">CGMCC 1.12181</strain>
    </source>
</reference>
<gene>
    <name evidence="2" type="ORF">GCM10011365_07040</name>
</gene>
<protein>
    <submittedName>
        <fullName evidence="2">Uncharacterized protein</fullName>
    </submittedName>
</protein>
<accession>A0A917CJJ9</accession>
<keyword evidence="3" id="KW-1185">Reference proteome</keyword>
<reference evidence="2" key="1">
    <citation type="journal article" date="2014" name="Int. J. Syst. Evol. Microbiol.">
        <title>Complete genome sequence of Corynebacterium casei LMG S-19264T (=DSM 44701T), isolated from a smear-ripened cheese.</title>
        <authorList>
            <consortium name="US DOE Joint Genome Institute (JGI-PGF)"/>
            <person name="Walter F."/>
            <person name="Albersmeier A."/>
            <person name="Kalinowski J."/>
            <person name="Ruckert C."/>
        </authorList>
    </citation>
    <scope>NUCLEOTIDE SEQUENCE</scope>
    <source>
        <strain evidence="2">CGMCC 1.12181</strain>
    </source>
</reference>
<feature type="chain" id="PRO_5037687016" evidence="1">
    <location>
        <begin position="18"/>
        <end position="221"/>
    </location>
</feature>
<organism evidence="2 3">
    <name type="scientific">Marinicella pacifica</name>
    <dbReference type="NCBI Taxonomy" id="1171543"/>
    <lineage>
        <taxon>Bacteria</taxon>
        <taxon>Pseudomonadati</taxon>
        <taxon>Pseudomonadota</taxon>
        <taxon>Gammaproteobacteria</taxon>
        <taxon>Lysobacterales</taxon>
        <taxon>Marinicellaceae</taxon>
        <taxon>Marinicella</taxon>
    </lineage>
</organism>